<dbReference type="Pfam" id="PF25579">
    <property type="entry name" value="TPR_TRIP12_N"/>
    <property type="match status" value="1"/>
</dbReference>
<organism evidence="9 10">
    <name type="scientific">Thlaspi arvense</name>
    <name type="common">Field penny-cress</name>
    <dbReference type="NCBI Taxonomy" id="13288"/>
    <lineage>
        <taxon>Eukaryota</taxon>
        <taxon>Viridiplantae</taxon>
        <taxon>Streptophyta</taxon>
        <taxon>Embryophyta</taxon>
        <taxon>Tracheophyta</taxon>
        <taxon>Spermatophyta</taxon>
        <taxon>Magnoliopsida</taxon>
        <taxon>eudicotyledons</taxon>
        <taxon>Gunneridae</taxon>
        <taxon>Pentapetalae</taxon>
        <taxon>rosids</taxon>
        <taxon>malvids</taxon>
        <taxon>Brassicales</taxon>
        <taxon>Brassicaceae</taxon>
        <taxon>Thlaspideae</taxon>
        <taxon>Thlaspi</taxon>
    </lineage>
</organism>
<feature type="region of interest" description="Disordered" evidence="7">
    <location>
        <begin position="1"/>
        <end position="87"/>
    </location>
</feature>
<dbReference type="Pfam" id="PF00632">
    <property type="entry name" value="HECT"/>
    <property type="match status" value="1"/>
</dbReference>
<reference evidence="9 10" key="1">
    <citation type="submission" date="2022-03" db="EMBL/GenBank/DDBJ databases">
        <authorList>
            <person name="Nunn A."/>
            <person name="Chopra R."/>
            <person name="Nunn A."/>
            <person name="Contreras Garrido A."/>
        </authorList>
    </citation>
    <scope>NUCLEOTIDE SEQUENCE [LARGE SCALE GENOMIC DNA]</scope>
</reference>
<dbReference type="PANTHER" id="PTHR45670:SF10">
    <property type="entry name" value="E3 UBIQUITIN-PROTEIN LIGASE UPL4"/>
    <property type="match status" value="1"/>
</dbReference>
<dbReference type="SMART" id="SM00119">
    <property type="entry name" value="HECTc"/>
    <property type="match status" value="1"/>
</dbReference>
<dbReference type="PANTHER" id="PTHR45670">
    <property type="entry name" value="E3 UBIQUITIN-PROTEIN LIGASE TRIP12"/>
    <property type="match status" value="1"/>
</dbReference>
<dbReference type="Gene3D" id="3.30.2410.10">
    <property type="entry name" value="Hect, E3 ligase catalytic domain"/>
    <property type="match status" value="1"/>
</dbReference>
<feature type="region of interest" description="Disordered" evidence="7">
    <location>
        <begin position="829"/>
        <end position="879"/>
    </location>
</feature>
<evidence type="ECO:0000313" key="10">
    <source>
        <dbReference type="Proteomes" id="UP000836841"/>
    </source>
</evidence>
<evidence type="ECO:0000256" key="6">
    <source>
        <dbReference type="PROSITE-ProRule" id="PRU00104"/>
    </source>
</evidence>
<dbReference type="Proteomes" id="UP000836841">
    <property type="component" value="Chromosome 6"/>
</dbReference>
<accession>A0AAU9T2B8</accession>
<evidence type="ECO:0000313" key="9">
    <source>
        <dbReference type="EMBL" id="CAH2074396.1"/>
    </source>
</evidence>
<dbReference type="InterPro" id="IPR035983">
    <property type="entry name" value="Hect_E3_ubiquitin_ligase"/>
</dbReference>
<comment type="catalytic activity">
    <reaction evidence="1">
        <text>S-ubiquitinyl-[E2 ubiquitin-conjugating enzyme]-L-cysteine + [acceptor protein]-L-lysine = [E2 ubiquitin-conjugating enzyme]-L-cysteine + N(6)-ubiquitinyl-[acceptor protein]-L-lysine.</text>
        <dbReference type="EC" id="2.3.2.26"/>
    </reaction>
</comment>
<keyword evidence="10" id="KW-1185">Reference proteome</keyword>
<dbReference type="EMBL" id="OU466862">
    <property type="protein sequence ID" value="CAH2074396.1"/>
    <property type="molecule type" value="Genomic_DNA"/>
</dbReference>
<evidence type="ECO:0000256" key="2">
    <source>
        <dbReference type="ARBA" id="ARBA00006331"/>
    </source>
</evidence>
<dbReference type="InterPro" id="IPR011989">
    <property type="entry name" value="ARM-like"/>
</dbReference>
<keyword evidence="4" id="KW-0808">Transferase</keyword>
<dbReference type="GO" id="GO:0000209">
    <property type="term" value="P:protein polyubiquitination"/>
    <property type="evidence" value="ECO:0007669"/>
    <property type="project" value="TreeGrafter"/>
</dbReference>
<gene>
    <name evidence="9" type="ORF">TAV2_LOCUS21019</name>
</gene>
<dbReference type="SUPFAM" id="SSF48371">
    <property type="entry name" value="ARM repeat"/>
    <property type="match status" value="1"/>
</dbReference>
<dbReference type="InterPro" id="IPR057948">
    <property type="entry name" value="TPR_TRIP12_N"/>
</dbReference>
<dbReference type="InterPro" id="IPR016024">
    <property type="entry name" value="ARM-type_fold"/>
</dbReference>
<dbReference type="Gene3D" id="1.25.10.10">
    <property type="entry name" value="Leucine-rich Repeat Variant"/>
    <property type="match status" value="1"/>
</dbReference>
<feature type="active site" description="Glycyl thioester intermediate" evidence="6">
    <location>
        <position position="1491"/>
    </location>
</feature>
<dbReference type="SUPFAM" id="SSF56204">
    <property type="entry name" value="Hect, E3 ligase catalytic domain"/>
    <property type="match status" value="1"/>
</dbReference>
<keyword evidence="5 6" id="KW-0833">Ubl conjugation pathway</keyword>
<name>A0AAU9T2B8_THLAR</name>
<evidence type="ECO:0000256" key="3">
    <source>
        <dbReference type="ARBA" id="ARBA00012485"/>
    </source>
</evidence>
<dbReference type="GO" id="GO:0043161">
    <property type="term" value="P:proteasome-mediated ubiquitin-dependent protein catabolic process"/>
    <property type="evidence" value="ECO:0007669"/>
    <property type="project" value="TreeGrafter"/>
</dbReference>
<dbReference type="PROSITE" id="PS50237">
    <property type="entry name" value="HECT"/>
    <property type="match status" value="1"/>
</dbReference>
<dbReference type="CDD" id="cd00078">
    <property type="entry name" value="HECTc"/>
    <property type="match status" value="1"/>
</dbReference>
<dbReference type="Gene3D" id="3.90.1750.10">
    <property type="entry name" value="Hect, E3 ligase catalytic domains"/>
    <property type="match status" value="1"/>
</dbReference>
<feature type="compositionally biased region" description="Low complexity" evidence="7">
    <location>
        <begin position="864"/>
        <end position="873"/>
    </location>
</feature>
<dbReference type="EC" id="2.3.2.26" evidence="3"/>
<dbReference type="InterPro" id="IPR000569">
    <property type="entry name" value="HECT_dom"/>
</dbReference>
<feature type="compositionally biased region" description="Basic and acidic residues" evidence="7">
    <location>
        <begin position="1"/>
        <end position="21"/>
    </location>
</feature>
<dbReference type="InterPro" id="IPR045322">
    <property type="entry name" value="HECTD1/TRIP12-like"/>
</dbReference>
<evidence type="ECO:0000259" key="8">
    <source>
        <dbReference type="PROSITE" id="PS50237"/>
    </source>
</evidence>
<evidence type="ECO:0000256" key="5">
    <source>
        <dbReference type="ARBA" id="ARBA00022786"/>
    </source>
</evidence>
<protein>
    <recommendedName>
        <fullName evidence="3">HECT-type E3 ubiquitin transferase</fullName>
        <ecNumber evidence="3">2.3.2.26</ecNumber>
    </recommendedName>
</protein>
<dbReference type="GO" id="GO:0061630">
    <property type="term" value="F:ubiquitin protein ligase activity"/>
    <property type="evidence" value="ECO:0007669"/>
    <property type="project" value="UniProtKB-EC"/>
</dbReference>
<feature type="domain" description="HECT" evidence="8">
    <location>
        <begin position="1124"/>
        <end position="1503"/>
    </location>
</feature>
<comment type="similarity">
    <text evidence="2">Belongs to the UPL family. K-HECT subfamily.</text>
</comment>
<proteinExistence type="inferred from homology"/>
<evidence type="ECO:0000256" key="7">
    <source>
        <dbReference type="SAM" id="MobiDB-lite"/>
    </source>
</evidence>
<sequence>MENRGQKRMEVVEELPADKRACNIQDFRPSTSGSSVQAQATGTSSGHEHADADMDTSSTASHSSRSDDEQDKDSDYGSCDSDDADPRQRVLQEYQRGRSSGDQEKLISLLSKLREETDPSLQLTVLTELCEVLSFGTEDSLSSSMADKLSPMLVRLAKHESNADIMLLAIRAITYLCDVYPPSVAFLVRHETIPALCQRLLTIEYLDVAEQCLQALEKISRDQPVACLNAGAIMAVLSFIDFFSTSIQRVAISTVVNICRKLPSESPWLFMDAVPILCNLLQYEDRQLVENVAICLTKIADHVSQSPAMLDQLCGHGLIHQSTHLLNLNSRTTLSQPVYNGVIGLLRKLSSGSTLAFKTLYELNIGYRLKEIMSTYDISHSVASTHPINACSNQVHEVLKLVIELLPASPVADNQLALEKESFLVNQPDLLHQFGADMLPVMIQVLNSGANVYVSYGCLSAIHKLTCLSKSDDLVELLKSANISSVLAGILSRKDPHVVVVALQIAEVFLEKYRDAFLNPFIKEGVFFAIEALLNSDRGQRNQVSGVIQGSADLPQKPVTKEIVKCLCQSFERSLPSSSQTCKVENDSVYILATRIKESFFGPEVFDSEKGLTDVLQNLKNLSVALSDLMTVPIDAHEKFFSIWNQIMERLNGRESVSTFEFTESGVVKALANYLSNGLYQRKLSKGDPEYDSLLYVGKRFEVFTKSLWSGGEASSYVLVQKLQNSLSSLENFPIVLSQILKQRNTYAAVPNGSDISHPCLRVRFIKAEGETCLRDYSQDFVTVDPLCYLDAVDQFMWPKVNLVPLDSVEAKNHAIECQSSQLQSTSISCQGESSSHMEIDSPDAPQLQGSQEEDQEQLPDLCNGSGEENASSSEKEDARPRLLFRLEGRELDRSLTVYQAILLHKLKSETETTNGAKMSGPHNITYERAPQQLADSHDNPLGSIDTDEYHPFLSYLFAHRLAMPLNGSSLPAYDVLFLLKSLEGMNRFLFHLICHERINAFAEGRLENLDDLKVHVCPVPHSEFVSSKLTEKLEQQLRDSFAVSTCGLPPWFTDLMGSCPFLFSFEVKSKYFRLAAFGSQKVHHNPQHLSSSNVHGEGRPVTGSAPRKKFLACREKILESAAKMMELYGNQKVVIEVEYSEEVGTGLGPTLEFYTLVSRAFQNTDLGMWRSDRNSFVGKSSEDSGALVSASGLFPRPWSGASTAFPGVLQKFVLLGTVVAKALQDRRVLDLPFSKAFYKLILGQELSLFDIHFVDPELCKTLVELQALARRRKIFAEAQSDSGEAKCNLSFRGTKIEDLCLEFSLPGYTDYALAPHSVNDMVNLDNLDEYIKAIVNATVCNGIQKQLEAFRSGFNKVFPIEHLGIFNEEELETMLCGERDLFNVGKPSGSTVLGTVFRQLKTKVVPLQMNEVLDHIKFDHGYTSSSPPVENLLEILHEFDKEQQRAFLQFVTGCPRLPPGGLASLNPKLTIVRKHGSDSSETDLPSVMTCANYLKLPPYSSKVTSLFIFSLVFSVYTKPALRLDLTCAYFLEKMKEKLIYAITEGQGSFHLS</sequence>
<feature type="compositionally biased region" description="Polar residues" evidence="7">
    <location>
        <begin position="28"/>
        <end position="45"/>
    </location>
</feature>
<evidence type="ECO:0000256" key="4">
    <source>
        <dbReference type="ARBA" id="ARBA00022679"/>
    </source>
</evidence>
<evidence type="ECO:0000256" key="1">
    <source>
        <dbReference type="ARBA" id="ARBA00000885"/>
    </source>
</evidence>